<reference evidence="4 5" key="1">
    <citation type="submission" date="2020-08" db="EMBL/GenBank/DDBJ databases">
        <title>Genome public.</title>
        <authorList>
            <person name="Liu C."/>
            <person name="Sun Q."/>
        </authorList>
    </citation>
    <scope>NUCLEOTIDE SEQUENCE [LARGE SCALE GENOMIC DNA]</scope>
    <source>
        <strain evidence="4 5">BX10</strain>
    </source>
</reference>
<dbReference type="PANTHER" id="PTHR43022">
    <property type="entry name" value="PROTEIN SMF"/>
    <property type="match status" value="1"/>
</dbReference>
<feature type="domain" description="DprA winged helix" evidence="3">
    <location>
        <begin position="302"/>
        <end position="352"/>
    </location>
</feature>
<gene>
    <name evidence="4" type="primary">dprA</name>
    <name evidence="4" type="ORF">H8708_02795</name>
</gene>
<evidence type="ECO:0000313" key="4">
    <source>
        <dbReference type="EMBL" id="MBC8598161.1"/>
    </source>
</evidence>
<feature type="domain" description="Smf/DprA SLOG" evidence="2">
    <location>
        <begin position="80"/>
        <end position="288"/>
    </location>
</feature>
<dbReference type="Gene3D" id="3.40.50.450">
    <property type="match status" value="1"/>
</dbReference>
<dbReference type="InterPro" id="IPR057666">
    <property type="entry name" value="DrpA_SLOG"/>
</dbReference>
<organism evidence="4 5">
    <name type="scientific">Enterocloster hominis</name>
    <name type="common">ex Liu et al. 2021</name>
    <dbReference type="NCBI Taxonomy" id="2763663"/>
    <lineage>
        <taxon>Bacteria</taxon>
        <taxon>Bacillati</taxon>
        <taxon>Bacillota</taxon>
        <taxon>Clostridia</taxon>
        <taxon>Lachnospirales</taxon>
        <taxon>Lachnospiraceae</taxon>
        <taxon>Enterocloster</taxon>
    </lineage>
</organism>
<dbReference type="EMBL" id="JACRTJ010000006">
    <property type="protein sequence ID" value="MBC8598161.1"/>
    <property type="molecule type" value="Genomic_DNA"/>
</dbReference>
<dbReference type="InterPro" id="IPR003488">
    <property type="entry name" value="DprA"/>
</dbReference>
<dbReference type="RefSeq" id="WP_262426882.1">
    <property type="nucleotide sequence ID" value="NZ_JACRTJ010000006.1"/>
</dbReference>
<dbReference type="InterPro" id="IPR010994">
    <property type="entry name" value="RuvA_2-like"/>
</dbReference>
<dbReference type="PANTHER" id="PTHR43022:SF1">
    <property type="entry name" value="PROTEIN SMF"/>
    <property type="match status" value="1"/>
</dbReference>
<name>A0ABR7NPW3_9FIRM</name>
<sequence length="363" mass="40074">MTEKEYLYLLLHAAGTGAVTAQRLYEHFGSYEHIWKAEKRELERSGLLSHGRLSGLLEARLREEELREDFAALEKRGLRFIAWWEEGYPGRLLPFRDRPAGLFVRGTLPAKDRFTAAIVGARSCTELGRQTAERLAFRLAEAGVQVISGLALGIDGAAHKGALEAGGKTFAVLGCGADRCYPRENYGLFKKMELQGGVLSEFVPGTSPLPMNFPMRNRIISGLSDAVILVEAREKSGSLITADLALEQGKEVFAVPGRITDPLSRGCNRLIQNGAAVCLGPEDVLEAFGIKFEKKTRADKKTEKRLAKNENMVYSFLDSRSGTLEEIMDACGLSVTETMECLLKLELMGMVQGNGDQYYCRKL</sequence>
<comment type="caution">
    <text evidence="4">The sequence shown here is derived from an EMBL/GenBank/DDBJ whole genome shotgun (WGS) entry which is preliminary data.</text>
</comment>
<evidence type="ECO:0000259" key="2">
    <source>
        <dbReference type="Pfam" id="PF02481"/>
    </source>
</evidence>
<evidence type="ECO:0000313" key="5">
    <source>
        <dbReference type="Proteomes" id="UP000647491"/>
    </source>
</evidence>
<dbReference type="Gene3D" id="1.10.10.10">
    <property type="entry name" value="Winged helix-like DNA-binding domain superfamily/Winged helix DNA-binding domain"/>
    <property type="match status" value="1"/>
</dbReference>
<dbReference type="InterPro" id="IPR036388">
    <property type="entry name" value="WH-like_DNA-bd_sf"/>
</dbReference>
<proteinExistence type="inferred from homology"/>
<protein>
    <submittedName>
        <fullName evidence="4">DNA-protecting protein DprA</fullName>
    </submittedName>
</protein>
<dbReference type="Pfam" id="PF17782">
    <property type="entry name" value="WHD_DprA"/>
    <property type="match status" value="1"/>
</dbReference>
<accession>A0ABR7NPW3</accession>
<evidence type="ECO:0000259" key="3">
    <source>
        <dbReference type="Pfam" id="PF17782"/>
    </source>
</evidence>
<evidence type="ECO:0000256" key="1">
    <source>
        <dbReference type="ARBA" id="ARBA00006525"/>
    </source>
</evidence>
<dbReference type="Proteomes" id="UP000647491">
    <property type="component" value="Unassembled WGS sequence"/>
</dbReference>
<dbReference type="Pfam" id="PF02481">
    <property type="entry name" value="DNA_processg_A"/>
    <property type="match status" value="1"/>
</dbReference>
<dbReference type="SUPFAM" id="SSF102405">
    <property type="entry name" value="MCP/YpsA-like"/>
    <property type="match status" value="1"/>
</dbReference>
<comment type="similarity">
    <text evidence="1">Belongs to the DprA/Smf family.</text>
</comment>
<keyword evidence="5" id="KW-1185">Reference proteome</keyword>
<dbReference type="NCBIfam" id="TIGR00732">
    <property type="entry name" value="dprA"/>
    <property type="match status" value="1"/>
</dbReference>
<dbReference type="InterPro" id="IPR041614">
    <property type="entry name" value="DprA_WH"/>
</dbReference>
<dbReference type="SUPFAM" id="SSF47781">
    <property type="entry name" value="RuvA domain 2-like"/>
    <property type="match status" value="1"/>
</dbReference>